<feature type="region of interest" description="Disordered" evidence="1">
    <location>
        <begin position="490"/>
        <end position="592"/>
    </location>
</feature>
<comment type="caution">
    <text evidence="2">The sequence shown here is derived from an EMBL/GenBank/DDBJ whole genome shotgun (WGS) entry which is preliminary data.</text>
</comment>
<feature type="compositionally biased region" description="Low complexity" evidence="1">
    <location>
        <begin position="491"/>
        <end position="503"/>
    </location>
</feature>
<feature type="compositionally biased region" description="Acidic residues" evidence="1">
    <location>
        <begin position="160"/>
        <end position="210"/>
    </location>
</feature>
<evidence type="ECO:0000313" key="2">
    <source>
        <dbReference type="EMBL" id="KAK7007962.1"/>
    </source>
</evidence>
<keyword evidence="3" id="KW-1185">Reference proteome</keyword>
<dbReference type="AlphaFoldDB" id="A0AAW0AGI8"/>
<accession>A0AAW0AGI8</accession>
<sequence>MPQVPFQAWTPRLRPWEEDATIFSTEPFASVFLNCSKAPHTRSSSSEDFLLRELSPVLNTPENTELLDDWLIFTIGYAVVTHLPAQALQDCRKLFLNVLYIRFQHDGNRRQRTEGDQLAHKAIEAAQISYIKQYCSRLDDRPIPADFCWEQDLEGRDNTSDVEDELESEDEDEDYDNDPMDTDFQPDDDPESPDEASDEEVSDEEPEDTAEPLHPSQDFIRKVPKPNVLPRKKPNPPSVNDYPALTRLWARHINEFFFPVDLSSAMLDDEQIRSDLVVMKLVKRSDEFLYELKNSQLFELMHEVARPGNLIETKHPRITLSFRFLNWRTSYSELICKWVKPTLKEDEYERTLPQADPNYPIDDAAAIRLLDFIGTHPRMQPWGFNPMAVFLFFSLDTFHANCEEWLVPCLKELQYPWLEGWHTERVYRSLMNLKIFSRHRYFSVKDKLPFESRDPRFRTVIRETANYRYFMTTVKNELFRPAPLAPPATVPFPSSSFQSPAPSLEDDSDHMDSDSDETTAHDAGAGAASRKKPKKGKQSETSKRRARRRQAKKEAEASGSNLEQEPEQKTKPERTPGTSTSHAPPAHMPANLNDLPNSCPHCANLPMKERCIRYYQVHYRDCRSLIGGALTSAPLNDRLQPKPPPKPKEGEKPKPQPKPRYFHPYKDLKMRLVKFRPSVYERCGKDIVRFVWIHADRTWEYVGGVRFKPFSEETLEQLLYNHSLVIVRAIRRRAIMQIWAYGTMTAAGSRQPVGGAKGDTYGPYASHRGDTEDDAIALFREGADADILIEVGDTIVPGLRAELTRLTKMTNVNYLGSTGVCNFTCTNYISCIHPDSDISLDDKLHGRKKKDGLGGLTPCVQLEKTGCGPHDYNFGYVRWGVVVRTMTNTVWLFNGRHEHGTDMPAQSVMAKAKSKGKHATKPARNSDGAQRVNAICHGYNVRTAVV</sequence>
<feature type="region of interest" description="Disordered" evidence="1">
    <location>
        <begin position="633"/>
        <end position="661"/>
    </location>
</feature>
<dbReference type="Proteomes" id="UP001362999">
    <property type="component" value="Unassembled WGS sequence"/>
</dbReference>
<feature type="compositionally biased region" description="Acidic residues" evidence="1">
    <location>
        <begin position="504"/>
        <end position="517"/>
    </location>
</feature>
<protein>
    <submittedName>
        <fullName evidence="2">Uncharacterized protein</fullName>
    </submittedName>
</protein>
<feature type="region of interest" description="Disordered" evidence="1">
    <location>
        <begin position="152"/>
        <end position="239"/>
    </location>
</feature>
<evidence type="ECO:0000313" key="3">
    <source>
        <dbReference type="Proteomes" id="UP001362999"/>
    </source>
</evidence>
<name>A0AAW0AGI8_9AGAR</name>
<proteinExistence type="predicted"/>
<reference evidence="2 3" key="1">
    <citation type="journal article" date="2024" name="J Genomics">
        <title>Draft genome sequencing and assembly of Favolaschia claudopus CIRM-BRFM 2984 isolated from oak limbs.</title>
        <authorList>
            <person name="Navarro D."/>
            <person name="Drula E."/>
            <person name="Chaduli D."/>
            <person name="Cazenave R."/>
            <person name="Ahrendt S."/>
            <person name="Wang J."/>
            <person name="Lipzen A."/>
            <person name="Daum C."/>
            <person name="Barry K."/>
            <person name="Grigoriev I.V."/>
            <person name="Favel A."/>
            <person name="Rosso M.N."/>
            <person name="Martin F."/>
        </authorList>
    </citation>
    <scope>NUCLEOTIDE SEQUENCE [LARGE SCALE GENOMIC DNA]</scope>
    <source>
        <strain evidence="2 3">CIRM-BRFM 2984</strain>
    </source>
</reference>
<dbReference type="EMBL" id="JAWWNJ010000069">
    <property type="protein sequence ID" value="KAK7007962.1"/>
    <property type="molecule type" value="Genomic_DNA"/>
</dbReference>
<evidence type="ECO:0000256" key="1">
    <source>
        <dbReference type="SAM" id="MobiDB-lite"/>
    </source>
</evidence>
<organism evidence="2 3">
    <name type="scientific">Favolaschia claudopus</name>
    <dbReference type="NCBI Taxonomy" id="2862362"/>
    <lineage>
        <taxon>Eukaryota</taxon>
        <taxon>Fungi</taxon>
        <taxon>Dikarya</taxon>
        <taxon>Basidiomycota</taxon>
        <taxon>Agaricomycotina</taxon>
        <taxon>Agaricomycetes</taxon>
        <taxon>Agaricomycetidae</taxon>
        <taxon>Agaricales</taxon>
        <taxon>Marasmiineae</taxon>
        <taxon>Mycenaceae</taxon>
        <taxon>Favolaschia</taxon>
    </lineage>
</organism>
<gene>
    <name evidence="2" type="ORF">R3P38DRAFT_3281107</name>
</gene>